<dbReference type="Pfam" id="PF00430">
    <property type="entry name" value="ATP-synt_B"/>
    <property type="match status" value="1"/>
</dbReference>
<dbReference type="GO" id="GO:0045259">
    <property type="term" value="C:proton-transporting ATP synthase complex"/>
    <property type="evidence" value="ECO:0007669"/>
    <property type="project" value="UniProtKB-KW"/>
</dbReference>
<evidence type="ECO:0000256" key="2">
    <source>
        <dbReference type="ARBA" id="ARBA00022448"/>
    </source>
</evidence>
<comment type="subunit">
    <text evidence="13">F-type ATPases have 2 components, F(1) - the catalytic core - and F(0) - the membrane proton channel. F(1) has five subunits: alpha(3), beta(3), gamma(1), delta(1), epsilon(1). F(0) has three main subunits: a(1), b(2) and c(10-14). The alpha and beta chains form an alternating ring which encloses part of the gamma chain. F(1) is attached to F(0) by a central stalk formed by the gamma and epsilon chains, while a peripheral stalk is formed by the delta and b chains.</text>
</comment>
<evidence type="ECO:0000256" key="13">
    <source>
        <dbReference type="HAMAP-Rule" id="MF_01398"/>
    </source>
</evidence>
<keyword evidence="8 13" id="KW-0406">Ion transport</keyword>
<keyword evidence="3 13" id="KW-1003">Cell membrane</keyword>
<evidence type="ECO:0000256" key="10">
    <source>
        <dbReference type="ARBA" id="ARBA00023310"/>
    </source>
</evidence>
<keyword evidence="9 13" id="KW-0472">Membrane</keyword>
<evidence type="ECO:0000256" key="7">
    <source>
        <dbReference type="ARBA" id="ARBA00022989"/>
    </source>
</evidence>
<dbReference type="CDD" id="cd06503">
    <property type="entry name" value="ATP-synt_Fo_b"/>
    <property type="match status" value="1"/>
</dbReference>
<dbReference type="HAMAP" id="MF_01398">
    <property type="entry name" value="ATP_synth_b_bprime"/>
    <property type="match status" value="1"/>
</dbReference>
<dbReference type="InterPro" id="IPR050059">
    <property type="entry name" value="ATP_synthase_B_chain"/>
</dbReference>
<evidence type="ECO:0000313" key="16">
    <source>
        <dbReference type="EMBL" id="OHW61934.1"/>
    </source>
</evidence>
<dbReference type="InterPro" id="IPR005864">
    <property type="entry name" value="ATP_synth_F0_bsu_bac"/>
</dbReference>
<dbReference type="PANTHER" id="PTHR33445:SF1">
    <property type="entry name" value="ATP SYNTHASE SUBUNIT B"/>
    <property type="match status" value="1"/>
</dbReference>
<comment type="function">
    <text evidence="11 13">F(1)F(0) ATP synthase produces ATP from ADP in the presence of a proton or sodium gradient. F-type ATPases consist of two structural domains, F(1) containing the extramembraneous catalytic core and F(0) containing the membrane proton channel, linked together by a central stalk and a peripheral stalk. During catalysis, ATP synthesis in the catalytic domain of F(1) is coupled via a rotary mechanism of the central stalk subunits to proton translocation.</text>
</comment>
<dbReference type="AlphaFoldDB" id="A0A1S1V5Z4"/>
<evidence type="ECO:0000256" key="14">
    <source>
        <dbReference type="RuleBase" id="RU003848"/>
    </source>
</evidence>
<evidence type="ECO:0000256" key="9">
    <source>
        <dbReference type="ARBA" id="ARBA00023136"/>
    </source>
</evidence>
<dbReference type="PANTHER" id="PTHR33445">
    <property type="entry name" value="ATP SYNTHASE SUBUNIT B', CHLOROPLASTIC"/>
    <property type="match status" value="1"/>
</dbReference>
<keyword evidence="17" id="KW-1185">Reference proteome</keyword>
<keyword evidence="5 13" id="KW-0812">Transmembrane</keyword>
<evidence type="ECO:0000256" key="8">
    <source>
        <dbReference type="ARBA" id="ARBA00023065"/>
    </source>
</evidence>
<dbReference type="NCBIfam" id="TIGR01144">
    <property type="entry name" value="ATP_synt_b"/>
    <property type="match status" value="1"/>
</dbReference>
<evidence type="ECO:0000256" key="3">
    <source>
        <dbReference type="ARBA" id="ARBA00022475"/>
    </source>
</evidence>
<dbReference type="GO" id="GO:0012505">
    <property type="term" value="C:endomembrane system"/>
    <property type="evidence" value="ECO:0007669"/>
    <property type="project" value="UniProtKB-SubCell"/>
</dbReference>
<keyword evidence="6 13" id="KW-0375">Hydrogen ion transport</keyword>
<keyword evidence="4 13" id="KW-0138">CF(0)</keyword>
<keyword evidence="7 13" id="KW-1133">Transmembrane helix</keyword>
<comment type="function">
    <text evidence="13">Component of the F(0) channel, it forms part of the peripheral stalk, linking F(1) to F(0).</text>
</comment>
<reference evidence="16 17" key="1">
    <citation type="submission" date="2016-09" db="EMBL/GenBank/DDBJ databases">
        <title>Genome sequence of Eubacterium angustum.</title>
        <authorList>
            <person name="Poehlein A."/>
            <person name="Daniel R."/>
        </authorList>
    </citation>
    <scope>NUCLEOTIDE SEQUENCE [LARGE SCALE GENOMIC DNA]</scope>
    <source>
        <strain evidence="16 17">DSM 1989</strain>
    </source>
</reference>
<evidence type="ECO:0000313" key="17">
    <source>
        <dbReference type="Proteomes" id="UP000180254"/>
    </source>
</evidence>
<keyword evidence="10 13" id="KW-0066">ATP synthesis</keyword>
<dbReference type="InterPro" id="IPR002146">
    <property type="entry name" value="ATP_synth_b/b'su_bac/chlpt"/>
</dbReference>
<keyword evidence="2 13" id="KW-0813">Transport</keyword>
<sequence>MDFQVNILPDPINLGLQLVATLIIFLVLRAKVTEPLKAMLEKRASGIEKDIKVAKDQKAEAEDLKTKYEISLEKAKEEGREIVESAKKRGDQLKEEIISEARAEASVERNRAKNEIEREKEKALDSLKSEVASMAMLVANKVVNKNLDESTHKDMIDNFINEVGETKWQS</sequence>
<dbReference type="OrthoDB" id="9795863at2"/>
<gene>
    <name evidence="13 16" type="primary">atpF</name>
    <name evidence="16" type="ORF">EUAN_16970</name>
</gene>
<comment type="similarity">
    <text evidence="1 13 14">Belongs to the ATPase B chain family.</text>
</comment>
<dbReference type="GO" id="GO:0046933">
    <property type="term" value="F:proton-transporting ATP synthase activity, rotational mechanism"/>
    <property type="evidence" value="ECO:0007669"/>
    <property type="project" value="UniProtKB-UniRule"/>
</dbReference>
<evidence type="ECO:0000256" key="15">
    <source>
        <dbReference type="SAM" id="Coils"/>
    </source>
</evidence>
<comment type="caution">
    <text evidence="16">The sequence shown here is derived from an EMBL/GenBank/DDBJ whole genome shotgun (WGS) entry which is preliminary data.</text>
</comment>
<evidence type="ECO:0000256" key="1">
    <source>
        <dbReference type="ARBA" id="ARBA00005513"/>
    </source>
</evidence>
<dbReference type="SUPFAM" id="SSF81573">
    <property type="entry name" value="F1F0 ATP synthase subunit B, membrane domain"/>
    <property type="match status" value="1"/>
</dbReference>
<name>A0A1S1V5Z4_9FIRM</name>
<keyword evidence="15" id="KW-0175">Coiled coil</keyword>
<evidence type="ECO:0000256" key="11">
    <source>
        <dbReference type="ARBA" id="ARBA00025198"/>
    </source>
</evidence>
<organism evidence="16 17">
    <name type="scientific">Andreesenia angusta</name>
    <dbReference type="NCBI Taxonomy" id="39480"/>
    <lineage>
        <taxon>Bacteria</taxon>
        <taxon>Bacillati</taxon>
        <taxon>Bacillota</taxon>
        <taxon>Tissierellia</taxon>
        <taxon>Tissierellales</taxon>
        <taxon>Gottschalkiaceae</taxon>
        <taxon>Andreesenia</taxon>
    </lineage>
</organism>
<evidence type="ECO:0000256" key="4">
    <source>
        <dbReference type="ARBA" id="ARBA00022547"/>
    </source>
</evidence>
<evidence type="ECO:0000256" key="5">
    <source>
        <dbReference type="ARBA" id="ARBA00022692"/>
    </source>
</evidence>
<evidence type="ECO:0000256" key="12">
    <source>
        <dbReference type="ARBA" id="ARBA00037847"/>
    </source>
</evidence>
<comment type="subcellular location">
    <subcellularLocation>
        <location evidence="13">Cell membrane</location>
        <topology evidence="13">Single-pass membrane protein</topology>
    </subcellularLocation>
    <subcellularLocation>
        <location evidence="12">Endomembrane system</location>
        <topology evidence="12">Single-pass membrane protein</topology>
    </subcellularLocation>
</comment>
<feature type="coiled-coil region" evidence="15">
    <location>
        <begin position="37"/>
        <end position="122"/>
    </location>
</feature>
<evidence type="ECO:0000256" key="6">
    <source>
        <dbReference type="ARBA" id="ARBA00022781"/>
    </source>
</evidence>
<proteinExistence type="inferred from homology"/>
<dbReference type="InterPro" id="IPR028987">
    <property type="entry name" value="ATP_synth_B-like_membr_sf"/>
</dbReference>
<dbReference type="EMBL" id="MKIE01000006">
    <property type="protein sequence ID" value="OHW61934.1"/>
    <property type="molecule type" value="Genomic_DNA"/>
</dbReference>
<dbReference type="GO" id="GO:0005886">
    <property type="term" value="C:plasma membrane"/>
    <property type="evidence" value="ECO:0007669"/>
    <property type="project" value="UniProtKB-SubCell"/>
</dbReference>
<dbReference type="GO" id="GO:0046961">
    <property type="term" value="F:proton-transporting ATPase activity, rotational mechanism"/>
    <property type="evidence" value="ECO:0007669"/>
    <property type="project" value="TreeGrafter"/>
</dbReference>
<dbReference type="STRING" id="39480.EUAN_16970"/>
<dbReference type="RefSeq" id="WP_071063602.1">
    <property type="nucleotide sequence ID" value="NZ_MKIE01000006.1"/>
</dbReference>
<protein>
    <recommendedName>
        <fullName evidence="13">ATP synthase subunit b</fullName>
    </recommendedName>
    <alternativeName>
        <fullName evidence="13">ATP synthase F(0) sector subunit b</fullName>
    </alternativeName>
    <alternativeName>
        <fullName evidence="13">ATPase subunit I</fullName>
    </alternativeName>
    <alternativeName>
        <fullName evidence="13">F-type ATPase subunit b</fullName>
        <shortName evidence="13">F-ATPase subunit b</shortName>
    </alternativeName>
</protein>
<dbReference type="Gene3D" id="1.20.5.620">
    <property type="entry name" value="F1F0 ATP synthase subunit B, membrane domain"/>
    <property type="match status" value="1"/>
</dbReference>
<accession>A0A1S1V5Z4</accession>
<dbReference type="Proteomes" id="UP000180254">
    <property type="component" value="Unassembled WGS sequence"/>
</dbReference>